<dbReference type="PROSITE" id="PS50994">
    <property type="entry name" value="INTEGRASE"/>
    <property type="match status" value="1"/>
</dbReference>
<dbReference type="InterPro" id="IPR036397">
    <property type="entry name" value="RNaseH_sf"/>
</dbReference>
<accession>A0ABM1EHJ8</accession>
<sequence>MCIITIFYESNLQIRFGTAVLQSVSVCVTRLARDIAVALPDRIGNGFLRLQRLQYILRQVTALSDDSVILQMCNDAVVALNQAEQLLINQEGVSLSTINRRLQEFNLAARQKYALLTDAELQALVTDAVRQFPNSGYRMIQSHLSSQGIKVQEYRIRSAIRCVDPEGVLQRALQISFIQRRCYSVPGPNCLWHIDGNHKLIRWRIVIHGGIDGYSRKLMFLKASNNNRALTVLQGFEEAVLQFGVPSRIRTDKGGENRLIAEYMLRHRGTGRGSHIAGRSVHNQRIERLWRDLFVGATSFYWNLFHRMESSGILDPLNDIHLWALHYVFTPRIQNHLTLFKEAWDNHPLRTAKNHTPNQLWIQGRLIQCNAEVLTEETAQMYGVDWSAPAVHDTCMSAVEVPETPAFTELSTAVLHRVNPLAESCNFGRDLYENVLLLAQQCS</sequence>
<gene>
    <name evidence="3" type="primary">LOC106812336</name>
</gene>
<dbReference type="InterPro" id="IPR058913">
    <property type="entry name" value="Integrase_dom_put"/>
</dbReference>
<organism evidence="2 3">
    <name type="scientific">Priapulus caudatus</name>
    <name type="common">Priapulid worm</name>
    <dbReference type="NCBI Taxonomy" id="37621"/>
    <lineage>
        <taxon>Eukaryota</taxon>
        <taxon>Metazoa</taxon>
        <taxon>Ecdysozoa</taxon>
        <taxon>Scalidophora</taxon>
        <taxon>Priapulida</taxon>
        <taxon>Priapulimorpha</taxon>
        <taxon>Priapulimorphida</taxon>
        <taxon>Priapulidae</taxon>
        <taxon>Priapulus</taxon>
    </lineage>
</organism>
<dbReference type="RefSeq" id="XP_014671669.1">
    <property type="nucleotide sequence ID" value="XM_014816183.1"/>
</dbReference>
<dbReference type="Pfam" id="PF24764">
    <property type="entry name" value="rva_4"/>
    <property type="match status" value="1"/>
</dbReference>
<dbReference type="PANTHER" id="PTHR46791:SF5">
    <property type="entry name" value="CLR5 DOMAIN-CONTAINING PROTEIN-RELATED"/>
    <property type="match status" value="1"/>
</dbReference>
<evidence type="ECO:0000313" key="2">
    <source>
        <dbReference type="Proteomes" id="UP000695022"/>
    </source>
</evidence>
<name>A0ABM1EHJ8_PRICU</name>
<evidence type="ECO:0000259" key="1">
    <source>
        <dbReference type="PROSITE" id="PS50994"/>
    </source>
</evidence>
<reference evidence="3" key="1">
    <citation type="submission" date="2025-08" db="UniProtKB">
        <authorList>
            <consortium name="RefSeq"/>
        </authorList>
    </citation>
    <scope>IDENTIFICATION</scope>
</reference>
<dbReference type="PANTHER" id="PTHR46791">
    <property type="entry name" value="EXPRESSED PROTEIN"/>
    <property type="match status" value="1"/>
</dbReference>
<feature type="domain" description="Integrase catalytic" evidence="1">
    <location>
        <begin position="184"/>
        <end position="365"/>
    </location>
</feature>
<dbReference type="SUPFAM" id="SSF53098">
    <property type="entry name" value="Ribonuclease H-like"/>
    <property type="match status" value="1"/>
</dbReference>
<keyword evidence="2" id="KW-1185">Reference proteome</keyword>
<proteinExistence type="predicted"/>
<dbReference type="GeneID" id="106812336"/>
<dbReference type="Proteomes" id="UP000695022">
    <property type="component" value="Unplaced"/>
</dbReference>
<dbReference type="InterPro" id="IPR012337">
    <property type="entry name" value="RNaseH-like_sf"/>
</dbReference>
<dbReference type="Gene3D" id="3.30.420.10">
    <property type="entry name" value="Ribonuclease H-like superfamily/Ribonuclease H"/>
    <property type="match status" value="1"/>
</dbReference>
<dbReference type="InterPro" id="IPR001584">
    <property type="entry name" value="Integrase_cat-core"/>
</dbReference>
<protein>
    <submittedName>
        <fullName evidence="3">Uncharacterized protein LOC106812336 isoform X2</fullName>
    </submittedName>
</protein>
<evidence type="ECO:0000313" key="3">
    <source>
        <dbReference type="RefSeq" id="XP_014671669.1"/>
    </source>
</evidence>